<feature type="transmembrane region" description="Helical" evidence="7">
    <location>
        <begin position="164"/>
        <end position="183"/>
    </location>
</feature>
<protein>
    <recommendedName>
        <fullName evidence="7">Palmitoyltransferase</fullName>
        <ecNumber evidence="7">2.3.1.225</ecNumber>
    </recommendedName>
</protein>
<comment type="subcellular location">
    <subcellularLocation>
        <location evidence="1">Membrane</location>
        <topology evidence="1">Multi-pass membrane protein</topology>
    </subcellularLocation>
</comment>
<evidence type="ECO:0000259" key="8">
    <source>
        <dbReference type="Pfam" id="PF01529"/>
    </source>
</evidence>
<evidence type="ECO:0000256" key="7">
    <source>
        <dbReference type="RuleBase" id="RU079119"/>
    </source>
</evidence>
<feature type="transmembrane region" description="Helical" evidence="7">
    <location>
        <begin position="12"/>
        <end position="38"/>
    </location>
</feature>
<sequence>MSNKCTWTQARQGAATGLITLVSVIYVAEIFVVVPTFFQRGCTAFNLSCLFMTYEIINLLYNMLCMLFTDPSISSLMLVQQAKNDWSYCLKCESVRPPRAHHCRRCDICVLRFDHHCTYMAQCVGHANMPYFIRLLLHVAFCCIFFTFFNMPFAMRFVYSDWQWWQFILCTFNPLPFMLIRWLSFHQFLVCLMTSFCAILGPTFALFFAYHMRQVLRNETSVEVMISNSRNPTQICYEDELRSVNYNVGWRGNLEQVLGRRWLVGFFIPFVPVSQTSDGLHFPSVPINARTKTRDI</sequence>
<evidence type="ECO:0000256" key="5">
    <source>
        <dbReference type="ARBA" id="ARBA00023136"/>
    </source>
</evidence>
<gene>
    <name evidence="9" type="ORF">MCOS_LOCUS3514</name>
</gene>
<keyword evidence="3 7" id="KW-0812">Transmembrane</keyword>
<dbReference type="AlphaFoldDB" id="A0A0R3U9B6"/>
<name>A0A0R3U9B6_MESCO</name>
<dbReference type="EC" id="2.3.1.225" evidence="7"/>
<evidence type="ECO:0000256" key="4">
    <source>
        <dbReference type="ARBA" id="ARBA00022989"/>
    </source>
</evidence>
<feature type="transmembrane region" description="Helical" evidence="7">
    <location>
        <begin position="135"/>
        <end position="158"/>
    </location>
</feature>
<feature type="transmembrane region" description="Helical" evidence="7">
    <location>
        <begin position="190"/>
        <end position="210"/>
    </location>
</feature>
<dbReference type="InterPro" id="IPR011332">
    <property type="entry name" value="Ribosomal_zn-bd"/>
</dbReference>
<comment type="domain">
    <text evidence="7">The DHHC domain is required for palmitoyltransferase activity.</text>
</comment>
<organism evidence="9 10">
    <name type="scientific">Mesocestoides corti</name>
    <name type="common">Flatworm</name>
    <dbReference type="NCBI Taxonomy" id="53468"/>
    <lineage>
        <taxon>Eukaryota</taxon>
        <taxon>Metazoa</taxon>
        <taxon>Spiralia</taxon>
        <taxon>Lophotrochozoa</taxon>
        <taxon>Platyhelminthes</taxon>
        <taxon>Cestoda</taxon>
        <taxon>Eucestoda</taxon>
        <taxon>Cyclophyllidea</taxon>
        <taxon>Mesocestoididae</taxon>
        <taxon>Mesocestoides</taxon>
    </lineage>
</organism>
<feature type="domain" description="Palmitoyltransferase DHHC" evidence="8">
    <location>
        <begin position="84"/>
        <end position="226"/>
    </location>
</feature>
<proteinExistence type="inferred from homology"/>
<evidence type="ECO:0000256" key="2">
    <source>
        <dbReference type="ARBA" id="ARBA00022679"/>
    </source>
</evidence>
<reference evidence="9 10" key="1">
    <citation type="submission" date="2018-10" db="EMBL/GenBank/DDBJ databases">
        <authorList>
            <consortium name="Pathogen Informatics"/>
        </authorList>
    </citation>
    <scope>NUCLEOTIDE SEQUENCE [LARGE SCALE GENOMIC DNA]</scope>
</reference>
<keyword evidence="2 7" id="KW-0808">Transferase</keyword>
<dbReference type="InterPro" id="IPR039859">
    <property type="entry name" value="PFA4/ZDH16/20/ERF2-like"/>
</dbReference>
<dbReference type="GO" id="GO:0016020">
    <property type="term" value="C:membrane"/>
    <property type="evidence" value="ECO:0007669"/>
    <property type="project" value="UniProtKB-SubCell"/>
</dbReference>
<evidence type="ECO:0000256" key="1">
    <source>
        <dbReference type="ARBA" id="ARBA00004141"/>
    </source>
</evidence>
<dbReference type="OrthoDB" id="302728at2759"/>
<keyword evidence="6 7" id="KW-0012">Acyltransferase</keyword>
<keyword evidence="4 7" id="KW-1133">Transmembrane helix</keyword>
<dbReference type="PANTHER" id="PTHR12246">
    <property type="entry name" value="PALMITOYLTRANSFERASE ZDHHC16"/>
    <property type="match status" value="1"/>
</dbReference>
<dbReference type="GO" id="GO:0006412">
    <property type="term" value="P:translation"/>
    <property type="evidence" value="ECO:0007669"/>
    <property type="project" value="InterPro"/>
</dbReference>
<dbReference type="EMBL" id="UXSR01000826">
    <property type="protein sequence ID" value="VDD77511.1"/>
    <property type="molecule type" value="Genomic_DNA"/>
</dbReference>
<evidence type="ECO:0000256" key="6">
    <source>
        <dbReference type="ARBA" id="ARBA00023315"/>
    </source>
</evidence>
<dbReference type="Proteomes" id="UP000267029">
    <property type="component" value="Unassembled WGS sequence"/>
</dbReference>
<comment type="catalytic activity">
    <reaction evidence="7">
        <text>L-cysteinyl-[protein] + hexadecanoyl-CoA = S-hexadecanoyl-L-cysteinyl-[protein] + CoA</text>
        <dbReference type="Rhea" id="RHEA:36683"/>
        <dbReference type="Rhea" id="RHEA-COMP:10131"/>
        <dbReference type="Rhea" id="RHEA-COMP:11032"/>
        <dbReference type="ChEBI" id="CHEBI:29950"/>
        <dbReference type="ChEBI" id="CHEBI:57287"/>
        <dbReference type="ChEBI" id="CHEBI:57379"/>
        <dbReference type="ChEBI" id="CHEBI:74151"/>
        <dbReference type="EC" id="2.3.1.225"/>
    </reaction>
</comment>
<evidence type="ECO:0000313" key="10">
    <source>
        <dbReference type="Proteomes" id="UP000267029"/>
    </source>
</evidence>
<dbReference type="PROSITE" id="PS50216">
    <property type="entry name" value="DHHC"/>
    <property type="match status" value="1"/>
</dbReference>
<accession>A0A0R3U9B6</accession>
<evidence type="ECO:0000256" key="3">
    <source>
        <dbReference type="ARBA" id="ARBA00022692"/>
    </source>
</evidence>
<comment type="similarity">
    <text evidence="7">Belongs to the DHHC palmitoyltransferase family.</text>
</comment>
<dbReference type="SUPFAM" id="SSF57829">
    <property type="entry name" value="Zn-binding ribosomal proteins"/>
    <property type="match status" value="1"/>
</dbReference>
<evidence type="ECO:0000313" key="9">
    <source>
        <dbReference type="EMBL" id="VDD77511.1"/>
    </source>
</evidence>
<dbReference type="InterPro" id="IPR001594">
    <property type="entry name" value="Palmitoyltrfase_DHHC"/>
</dbReference>
<dbReference type="Pfam" id="PF01529">
    <property type="entry name" value="DHHC"/>
    <property type="match status" value="1"/>
</dbReference>
<feature type="transmembrane region" description="Helical" evidence="7">
    <location>
        <begin position="44"/>
        <end position="68"/>
    </location>
</feature>
<dbReference type="GO" id="GO:0019706">
    <property type="term" value="F:protein-cysteine S-palmitoyltransferase activity"/>
    <property type="evidence" value="ECO:0007669"/>
    <property type="project" value="UniProtKB-EC"/>
</dbReference>
<keyword evidence="5 7" id="KW-0472">Membrane</keyword>
<keyword evidence="10" id="KW-1185">Reference proteome</keyword>
<dbReference type="STRING" id="53468.A0A0R3U9B6"/>